<name>A0A6C0I8E5_9ZZZZ</name>
<dbReference type="EMBL" id="MN740115">
    <property type="protein sequence ID" value="QHT88373.1"/>
    <property type="molecule type" value="Genomic_DNA"/>
</dbReference>
<evidence type="ECO:0000313" key="1">
    <source>
        <dbReference type="EMBL" id="QHT88373.1"/>
    </source>
</evidence>
<sequence length="168" mass="18676">MSANPNVPVLFYSERCANSKEVVQTIQALNKASLFRFVCIDTTPRNYIPPEVKAVPTVINPQTKEVITGKAAIFARISKPVESRREVPQARAALPTQPSEWSFNDVQSMSSTYSFLDEKAKQPDDQLNYSFLDGIKTSGQDLVTGDVGARLEQMEQSRSAEFKASSRQ</sequence>
<proteinExistence type="predicted"/>
<reference evidence="1" key="1">
    <citation type="journal article" date="2020" name="Nature">
        <title>Giant virus diversity and host interactions through global metagenomics.</title>
        <authorList>
            <person name="Schulz F."/>
            <person name="Roux S."/>
            <person name="Paez-Espino D."/>
            <person name="Jungbluth S."/>
            <person name="Walsh D.A."/>
            <person name="Denef V.J."/>
            <person name="McMahon K.D."/>
            <person name="Konstantinidis K.T."/>
            <person name="Eloe-Fadrosh E.A."/>
            <person name="Kyrpides N.C."/>
            <person name="Woyke T."/>
        </authorList>
    </citation>
    <scope>NUCLEOTIDE SEQUENCE</scope>
    <source>
        <strain evidence="1">GVMAG-M-3300023184-50</strain>
    </source>
</reference>
<dbReference type="AlphaFoldDB" id="A0A6C0I8E5"/>
<protein>
    <recommendedName>
        <fullName evidence="2">Glutaredoxin domain-containing protein</fullName>
    </recommendedName>
</protein>
<organism evidence="1">
    <name type="scientific">viral metagenome</name>
    <dbReference type="NCBI Taxonomy" id="1070528"/>
    <lineage>
        <taxon>unclassified sequences</taxon>
        <taxon>metagenomes</taxon>
        <taxon>organismal metagenomes</taxon>
    </lineage>
</organism>
<accession>A0A6C0I8E5</accession>
<evidence type="ECO:0008006" key="2">
    <source>
        <dbReference type="Google" id="ProtNLM"/>
    </source>
</evidence>